<comment type="caution">
    <text evidence="5">The sequence shown here is derived from an EMBL/GenBank/DDBJ whole genome shotgun (WGS) entry which is preliminary data.</text>
</comment>
<feature type="transmembrane region" description="Helical" evidence="3">
    <location>
        <begin position="96"/>
        <end position="118"/>
    </location>
</feature>
<dbReference type="EC" id="2.3.-.-" evidence="5"/>
<evidence type="ECO:0000313" key="6">
    <source>
        <dbReference type="Proteomes" id="UP001597120"/>
    </source>
</evidence>
<dbReference type="Proteomes" id="UP001597120">
    <property type="component" value="Unassembled WGS sequence"/>
</dbReference>
<evidence type="ECO:0000256" key="2">
    <source>
        <dbReference type="ARBA" id="ARBA00007400"/>
    </source>
</evidence>
<comment type="subcellular location">
    <subcellularLocation>
        <location evidence="1">Membrane</location>
    </subcellularLocation>
</comment>
<sequence>MKGNKVTYLDGVRGAAALAVVIAHYLQVFVPAVFENRPELSHFAWDRIVPKTPLNVLFNGNFAVCLFFVLSGYVLSYKFFRMKDRRIVMAGFVKRYFRLAVPAFVSVLLAYLVMVNGWGYYDKVRNLTMATMPDPYMVIPGIPELLKQGLYHTFFTYGMAYNPVLWTMTYELFGSFIIFGMLLIAGTFRFRYLLYIAGILWFHDSYYLGFWLGLLLSDLANSRSGSRIRIHSKVLLACLTAAGIYLGSYPYVDPAGTVYGWLPIGGGLLTNAIAYRTIGAFLLLAVMLSSRLGQKMFASRPLEYLGRVSFSLYLVHFAVLCSFSSLLFLHLSDRLAYGWNVLLTTAVSMPLIFILAHLMYIGVDGPIVRLLSRINFRPSRPQVSGARQAGSKSFRQS</sequence>
<dbReference type="InterPro" id="IPR050879">
    <property type="entry name" value="Acyltransferase_3"/>
</dbReference>
<gene>
    <name evidence="5" type="ORF">ACFQ03_16245</name>
</gene>
<dbReference type="InterPro" id="IPR002656">
    <property type="entry name" value="Acyl_transf_3_dom"/>
</dbReference>
<evidence type="ECO:0000256" key="1">
    <source>
        <dbReference type="ARBA" id="ARBA00004370"/>
    </source>
</evidence>
<dbReference type="GO" id="GO:0016746">
    <property type="term" value="F:acyltransferase activity"/>
    <property type="evidence" value="ECO:0007669"/>
    <property type="project" value="UniProtKB-KW"/>
</dbReference>
<keyword evidence="5" id="KW-0012">Acyltransferase</keyword>
<feature type="transmembrane region" description="Helical" evidence="3">
    <location>
        <begin position="12"/>
        <end position="34"/>
    </location>
</feature>
<proteinExistence type="inferred from homology"/>
<dbReference type="PANTHER" id="PTHR23028">
    <property type="entry name" value="ACETYLTRANSFERASE"/>
    <property type="match status" value="1"/>
</dbReference>
<feature type="transmembrane region" description="Helical" evidence="3">
    <location>
        <begin position="272"/>
        <end position="289"/>
    </location>
</feature>
<dbReference type="Pfam" id="PF01757">
    <property type="entry name" value="Acyl_transf_3"/>
    <property type="match status" value="1"/>
</dbReference>
<protein>
    <submittedName>
        <fullName evidence="5">Acyltransferase family protein</fullName>
        <ecNumber evidence="5">2.3.-.-</ecNumber>
    </submittedName>
</protein>
<dbReference type="EMBL" id="JBHTIU010000054">
    <property type="protein sequence ID" value="MFD0870706.1"/>
    <property type="molecule type" value="Genomic_DNA"/>
</dbReference>
<reference evidence="6" key="1">
    <citation type="journal article" date="2019" name="Int. J. Syst. Evol. Microbiol.">
        <title>The Global Catalogue of Microorganisms (GCM) 10K type strain sequencing project: providing services to taxonomists for standard genome sequencing and annotation.</title>
        <authorList>
            <consortium name="The Broad Institute Genomics Platform"/>
            <consortium name="The Broad Institute Genome Sequencing Center for Infectious Disease"/>
            <person name="Wu L."/>
            <person name="Ma J."/>
        </authorList>
    </citation>
    <scope>NUCLEOTIDE SEQUENCE [LARGE SCALE GENOMIC DNA]</scope>
    <source>
        <strain evidence="6">CCUG 57263</strain>
    </source>
</reference>
<dbReference type="PANTHER" id="PTHR23028:SF134">
    <property type="entry name" value="PUTATIVE (AFU_ORTHOLOGUE AFUA_4G08520)-RELATED"/>
    <property type="match status" value="1"/>
</dbReference>
<evidence type="ECO:0000259" key="4">
    <source>
        <dbReference type="Pfam" id="PF01757"/>
    </source>
</evidence>
<comment type="similarity">
    <text evidence="2">Belongs to the acyltransferase 3 family.</text>
</comment>
<evidence type="ECO:0000313" key="5">
    <source>
        <dbReference type="EMBL" id="MFD0870706.1"/>
    </source>
</evidence>
<organism evidence="5 6">
    <name type="scientific">Paenibacillus residui</name>
    <dbReference type="NCBI Taxonomy" id="629724"/>
    <lineage>
        <taxon>Bacteria</taxon>
        <taxon>Bacillati</taxon>
        <taxon>Bacillota</taxon>
        <taxon>Bacilli</taxon>
        <taxon>Bacillales</taxon>
        <taxon>Paenibacillaceae</taxon>
        <taxon>Paenibacillus</taxon>
    </lineage>
</organism>
<keyword evidence="3" id="KW-1133">Transmembrane helix</keyword>
<feature type="transmembrane region" description="Helical" evidence="3">
    <location>
        <begin position="337"/>
        <end position="363"/>
    </location>
</feature>
<feature type="transmembrane region" description="Helical" evidence="3">
    <location>
        <begin position="54"/>
        <end position="75"/>
    </location>
</feature>
<name>A0ABW3DBL9_9BACL</name>
<feature type="transmembrane region" description="Helical" evidence="3">
    <location>
        <begin position="310"/>
        <end position="331"/>
    </location>
</feature>
<keyword evidence="3" id="KW-0472">Membrane</keyword>
<feature type="transmembrane region" description="Helical" evidence="3">
    <location>
        <begin position="192"/>
        <end position="214"/>
    </location>
</feature>
<feature type="transmembrane region" description="Helical" evidence="3">
    <location>
        <begin position="164"/>
        <end position="186"/>
    </location>
</feature>
<keyword evidence="6" id="KW-1185">Reference proteome</keyword>
<evidence type="ECO:0000256" key="3">
    <source>
        <dbReference type="SAM" id="Phobius"/>
    </source>
</evidence>
<keyword evidence="5" id="KW-0808">Transferase</keyword>
<feature type="domain" description="Acyltransferase 3" evidence="4">
    <location>
        <begin position="7"/>
        <end position="356"/>
    </location>
</feature>
<dbReference type="RefSeq" id="WP_144939473.1">
    <property type="nucleotide sequence ID" value="NZ_JBHTIU010000054.1"/>
</dbReference>
<accession>A0ABW3DBL9</accession>
<keyword evidence="3" id="KW-0812">Transmembrane</keyword>
<feature type="transmembrane region" description="Helical" evidence="3">
    <location>
        <begin position="234"/>
        <end position="252"/>
    </location>
</feature>